<reference evidence="2" key="1">
    <citation type="submission" date="2018-02" db="EMBL/GenBank/DDBJ databases">
        <authorList>
            <person name="Holder M.E."/>
            <person name="Ajami N.J."/>
            <person name="Petrosino J.F."/>
        </authorList>
    </citation>
    <scope>NUCLEOTIDE SEQUENCE [LARGE SCALE GENOMIC DNA]</scope>
    <source>
        <strain evidence="2">CCUG 47711</strain>
    </source>
</reference>
<organism evidence="1 2">
    <name type="scientific">Fastidiosipila sanguinis</name>
    <dbReference type="NCBI Taxonomy" id="236753"/>
    <lineage>
        <taxon>Bacteria</taxon>
        <taxon>Bacillati</taxon>
        <taxon>Bacillota</taxon>
        <taxon>Clostridia</taxon>
        <taxon>Eubacteriales</taxon>
        <taxon>Oscillospiraceae</taxon>
        <taxon>Fastidiosipila</taxon>
    </lineage>
</organism>
<evidence type="ECO:0000313" key="2">
    <source>
        <dbReference type="Proteomes" id="UP000237947"/>
    </source>
</evidence>
<dbReference type="RefSeq" id="WP_106012800.1">
    <property type="nucleotide sequence ID" value="NZ_CP027226.1"/>
</dbReference>
<dbReference type="EMBL" id="CP027226">
    <property type="protein sequence ID" value="AVM42851.1"/>
    <property type="molecule type" value="Genomic_DNA"/>
</dbReference>
<dbReference type="Proteomes" id="UP000237947">
    <property type="component" value="Chromosome"/>
</dbReference>
<gene>
    <name evidence="1" type="ORF">C5Q98_06335</name>
</gene>
<evidence type="ECO:0000313" key="1">
    <source>
        <dbReference type="EMBL" id="AVM42851.1"/>
    </source>
</evidence>
<sequence>MLSPYEATIEVLKSRLTNSTAVVNQESAKDVADFAQVLFDKFTELYTADKANKKSQQVKYN</sequence>
<name>A0A2S0KP89_9FIRM</name>
<dbReference type="KEGG" id="fsa:C5Q98_06335"/>
<accession>A0A2S0KP89</accession>
<keyword evidence="2" id="KW-1185">Reference proteome</keyword>
<dbReference type="AlphaFoldDB" id="A0A2S0KP89"/>
<proteinExistence type="predicted"/>
<protein>
    <submittedName>
        <fullName evidence="1">Uncharacterized protein</fullName>
    </submittedName>
</protein>